<dbReference type="Pfam" id="PF00107">
    <property type="entry name" value="ADH_zinc_N"/>
    <property type="match status" value="1"/>
</dbReference>
<dbReference type="SMART" id="SM00829">
    <property type="entry name" value="PKS_ER"/>
    <property type="match status" value="1"/>
</dbReference>
<evidence type="ECO:0000259" key="1">
    <source>
        <dbReference type="SMART" id="SM00829"/>
    </source>
</evidence>
<dbReference type="SUPFAM" id="SSF50129">
    <property type="entry name" value="GroES-like"/>
    <property type="match status" value="1"/>
</dbReference>
<dbReference type="RefSeq" id="WP_243479869.1">
    <property type="nucleotide sequence ID" value="NZ_CP063982.1"/>
</dbReference>
<dbReference type="Proteomes" id="UP000831607">
    <property type="component" value="Chromosome"/>
</dbReference>
<proteinExistence type="predicted"/>
<dbReference type="Pfam" id="PF08240">
    <property type="entry name" value="ADH_N"/>
    <property type="match status" value="1"/>
</dbReference>
<dbReference type="PANTHER" id="PTHR43677">
    <property type="entry name" value="SHORT-CHAIN DEHYDROGENASE/REDUCTASE"/>
    <property type="match status" value="1"/>
</dbReference>
<reference evidence="2 3" key="1">
    <citation type="submission" date="2020-11" db="EMBL/GenBank/DDBJ databases">
        <title>Algicoccus daihaiensis sp.nov., isolated from Daihai Lake in Inner Mongolia.</title>
        <authorList>
            <person name="Kai J."/>
        </authorList>
    </citation>
    <scope>NUCLEOTIDE SEQUENCE [LARGE SCALE GENOMIC DNA]</scope>
    <source>
        <strain evidence="3">f23</strain>
    </source>
</reference>
<dbReference type="InterPro" id="IPR013154">
    <property type="entry name" value="ADH-like_N"/>
</dbReference>
<dbReference type="SUPFAM" id="SSF51735">
    <property type="entry name" value="NAD(P)-binding Rossmann-fold domains"/>
    <property type="match status" value="1"/>
</dbReference>
<dbReference type="InterPro" id="IPR036291">
    <property type="entry name" value="NAD(P)-bd_dom_sf"/>
</dbReference>
<dbReference type="Gene3D" id="3.40.50.720">
    <property type="entry name" value="NAD(P)-binding Rossmann-like Domain"/>
    <property type="match status" value="1"/>
</dbReference>
<dbReference type="PANTHER" id="PTHR43677:SF4">
    <property type="entry name" value="QUINONE OXIDOREDUCTASE-LIKE PROTEIN 2"/>
    <property type="match status" value="1"/>
</dbReference>
<sequence>MTNSTESRASLGNYRAVVCSQYGSFEDLQLQTLPRQPLAPTQVRIAVAYAGVSFAHSLVVAGLYQRKPPLPFTPGTEAAGTVIEVGAEVGHLQVGDRVCAVLDWGGYAEEAVVDSVGVFPLAPELPLAPAITLPISYGTSYGALIWRARLQAGQTALIFGAAGGVGLAAAEIARAVGAKVIAVVNGESKAHAMHERGFEQVIDAKSSNLREAVNALTSDHGVDVVFDPIGGDTTDQALRLLADDGRLLTIGYASGTIPQIPTNILLLKNISVMGFNWGQYVGWGKVDERLVYGDKVRAAIEQLMAWWQSGDIQPSIYKTLPLGEFVQAMQIIKSRDAIGRVALDTSQ</sequence>
<dbReference type="InterPro" id="IPR020843">
    <property type="entry name" value="ER"/>
</dbReference>
<dbReference type="Gene3D" id="3.90.180.10">
    <property type="entry name" value="Medium-chain alcohol dehydrogenases, catalytic domain"/>
    <property type="match status" value="1"/>
</dbReference>
<accession>A0ABY4AM98</accession>
<dbReference type="CDD" id="cd08241">
    <property type="entry name" value="QOR1"/>
    <property type="match status" value="1"/>
</dbReference>
<gene>
    <name evidence="2" type="ORF">DHf2319_06125</name>
</gene>
<dbReference type="EMBL" id="CP063982">
    <property type="protein sequence ID" value="UOD51402.1"/>
    <property type="molecule type" value="Genomic_DNA"/>
</dbReference>
<evidence type="ECO:0000313" key="2">
    <source>
        <dbReference type="EMBL" id="UOD51402.1"/>
    </source>
</evidence>
<dbReference type="InterPro" id="IPR011032">
    <property type="entry name" value="GroES-like_sf"/>
</dbReference>
<evidence type="ECO:0000313" key="3">
    <source>
        <dbReference type="Proteomes" id="UP000831607"/>
    </source>
</evidence>
<dbReference type="InterPro" id="IPR013149">
    <property type="entry name" value="ADH-like_C"/>
</dbReference>
<keyword evidence="3" id="KW-1185">Reference proteome</keyword>
<feature type="domain" description="Enoyl reductase (ER)" evidence="1">
    <location>
        <begin position="23"/>
        <end position="343"/>
    </location>
</feature>
<dbReference type="InterPro" id="IPR051397">
    <property type="entry name" value="Zn-ADH-like_protein"/>
</dbReference>
<organism evidence="2 3">
    <name type="scientific">Orrella daihaiensis</name>
    <dbReference type="NCBI Taxonomy" id="2782176"/>
    <lineage>
        <taxon>Bacteria</taxon>
        <taxon>Pseudomonadati</taxon>
        <taxon>Pseudomonadota</taxon>
        <taxon>Betaproteobacteria</taxon>
        <taxon>Burkholderiales</taxon>
        <taxon>Alcaligenaceae</taxon>
        <taxon>Orrella</taxon>
    </lineage>
</organism>
<protein>
    <submittedName>
        <fullName evidence="2">NADPH:quinone oxidoreductase family protein</fullName>
    </submittedName>
</protein>
<name>A0ABY4AM98_9BURK</name>